<name>A0A1E3QN74_9ASCO</name>
<keyword evidence="4" id="KW-1185">Reference proteome</keyword>
<evidence type="ECO:0000313" key="3">
    <source>
        <dbReference type="EMBL" id="ODQ79080.1"/>
    </source>
</evidence>
<dbReference type="InterPro" id="IPR045091">
    <property type="entry name" value="Mad2-like"/>
</dbReference>
<dbReference type="RefSeq" id="XP_018984408.1">
    <property type="nucleotide sequence ID" value="XM_019129199.1"/>
</dbReference>
<dbReference type="Proteomes" id="UP000094336">
    <property type="component" value="Unassembled WGS sequence"/>
</dbReference>
<dbReference type="PANTHER" id="PTHR11842">
    <property type="entry name" value="MITOTIC SPINDLE ASSEMBLY CHECKPOINT PROTEIN MAD2"/>
    <property type="match status" value="1"/>
</dbReference>
<feature type="domain" description="HORMA" evidence="2">
    <location>
        <begin position="11"/>
        <end position="213"/>
    </location>
</feature>
<evidence type="ECO:0000256" key="1">
    <source>
        <dbReference type="ARBA" id="ARBA00010348"/>
    </source>
</evidence>
<dbReference type="OrthoDB" id="21254at2759"/>
<dbReference type="EMBL" id="KV454433">
    <property type="protein sequence ID" value="ODQ79080.1"/>
    <property type="molecule type" value="Genomic_DNA"/>
</dbReference>
<dbReference type="PANTHER" id="PTHR11842:SF10">
    <property type="entry name" value="MITOTIC SPINDLE ASSEMBLY CHECKPOINT PROTEIN MAD2B"/>
    <property type="match status" value="1"/>
</dbReference>
<comment type="similarity">
    <text evidence="1">Belongs to the MAD2 family.</text>
</comment>
<protein>
    <recommendedName>
        <fullName evidence="2">HORMA domain-containing protein</fullName>
    </recommendedName>
</protein>
<dbReference type="SUPFAM" id="SSF56019">
    <property type="entry name" value="The spindle assembly checkpoint protein mad2"/>
    <property type="match status" value="1"/>
</dbReference>
<dbReference type="AlphaFoldDB" id="A0A1E3QN74"/>
<dbReference type="STRING" id="984486.A0A1E3QN74"/>
<dbReference type="GO" id="GO:0016035">
    <property type="term" value="C:zeta DNA polymerase complex"/>
    <property type="evidence" value="ECO:0007669"/>
    <property type="project" value="TreeGrafter"/>
</dbReference>
<evidence type="ECO:0000313" key="4">
    <source>
        <dbReference type="Proteomes" id="UP000094336"/>
    </source>
</evidence>
<dbReference type="InterPro" id="IPR036570">
    <property type="entry name" value="HORMA_dom_sf"/>
</dbReference>
<proteinExistence type="inferred from homology"/>
<dbReference type="GeneID" id="30147052"/>
<dbReference type="Gene3D" id="3.30.900.10">
    <property type="entry name" value="HORMA domain"/>
    <property type="match status" value="1"/>
</dbReference>
<dbReference type="Pfam" id="PF02301">
    <property type="entry name" value="HORMA"/>
    <property type="match status" value="1"/>
</dbReference>
<evidence type="ECO:0000259" key="2">
    <source>
        <dbReference type="PROSITE" id="PS50815"/>
    </source>
</evidence>
<gene>
    <name evidence="3" type="ORF">BABINDRAFT_162150</name>
</gene>
<accession>A0A1E3QN74</accession>
<dbReference type="InterPro" id="IPR003511">
    <property type="entry name" value="HORMA_dom"/>
</dbReference>
<reference evidence="4" key="1">
    <citation type="submission" date="2016-05" db="EMBL/GenBank/DDBJ databases">
        <title>Comparative genomics of biotechnologically important yeasts.</title>
        <authorList>
            <consortium name="DOE Joint Genome Institute"/>
            <person name="Riley R."/>
            <person name="Haridas S."/>
            <person name="Wolfe K.H."/>
            <person name="Lopes M.R."/>
            <person name="Hittinger C.T."/>
            <person name="Goker M."/>
            <person name="Salamov A."/>
            <person name="Wisecaver J."/>
            <person name="Long T.M."/>
            <person name="Aerts A.L."/>
            <person name="Barry K."/>
            <person name="Choi C."/>
            <person name="Clum A."/>
            <person name="Coughlan A.Y."/>
            <person name="Deshpande S."/>
            <person name="Douglass A.P."/>
            <person name="Hanson S.J."/>
            <person name="Klenk H.-P."/>
            <person name="Labutti K."/>
            <person name="Lapidus A."/>
            <person name="Lindquist E."/>
            <person name="Lipzen A."/>
            <person name="Meier-Kolthoff J.P."/>
            <person name="Ohm R.A."/>
            <person name="Otillar R.P."/>
            <person name="Pangilinan J."/>
            <person name="Peng Y."/>
            <person name="Rokas A."/>
            <person name="Rosa C.A."/>
            <person name="Scheuner C."/>
            <person name="Sibirny A.A."/>
            <person name="Slot J.C."/>
            <person name="Stielow J.B."/>
            <person name="Sun H."/>
            <person name="Kurtzman C.P."/>
            <person name="Blackwell M."/>
            <person name="Grigoriev I.V."/>
            <person name="Jeffries T.W."/>
        </authorList>
    </citation>
    <scope>NUCLEOTIDE SEQUENCE [LARGE SCALE GENOMIC DNA]</scope>
    <source>
        <strain evidence="4">NRRL Y-12698</strain>
    </source>
</reference>
<dbReference type="PROSITE" id="PS50815">
    <property type="entry name" value="HORMA"/>
    <property type="match status" value="1"/>
</dbReference>
<sequence>MQPSYLPLNAKNVSSTIREYLIAAFYQVLYYKGVYPKESFTTVNSFNLSCFVSRHPGVVAYLEKLVDNCTGKIHSGEINTFLLVLYQESTEDVIERYVFDFSEFLALADGDQEREIRLFKDFTWETLYMQIRASLFTLITELKKDQEKVPVPLNFTVMLEAVRTLRMIDEPAWILCSSEEKDSKPSSTLEDPATKVIPLKEICTGPVRILSCVERVIRG</sequence>
<organism evidence="3 4">
    <name type="scientific">Babjeviella inositovora NRRL Y-12698</name>
    <dbReference type="NCBI Taxonomy" id="984486"/>
    <lineage>
        <taxon>Eukaryota</taxon>
        <taxon>Fungi</taxon>
        <taxon>Dikarya</taxon>
        <taxon>Ascomycota</taxon>
        <taxon>Saccharomycotina</taxon>
        <taxon>Pichiomycetes</taxon>
        <taxon>Serinales incertae sedis</taxon>
        <taxon>Babjeviella</taxon>
    </lineage>
</organism>